<dbReference type="RefSeq" id="WP_377858167.1">
    <property type="nucleotide sequence ID" value="NZ_JBHLZU010000023.1"/>
</dbReference>
<evidence type="ECO:0000313" key="1">
    <source>
        <dbReference type="EMBL" id="MFB9907639.1"/>
    </source>
</evidence>
<reference evidence="1 2" key="1">
    <citation type="submission" date="2024-09" db="EMBL/GenBank/DDBJ databases">
        <authorList>
            <person name="Sun Q."/>
            <person name="Mori K."/>
        </authorList>
    </citation>
    <scope>NUCLEOTIDE SEQUENCE [LARGE SCALE GENOMIC DNA]</scope>
    <source>
        <strain evidence="1 2">TBRC 7907</strain>
    </source>
</reference>
<evidence type="ECO:0000313" key="2">
    <source>
        <dbReference type="Proteomes" id="UP001589693"/>
    </source>
</evidence>
<dbReference type="InterPro" id="IPR024747">
    <property type="entry name" value="Pyridox_Oxase-rel"/>
</dbReference>
<gene>
    <name evidence="1" type="ORF">ACFFQA_27205</name>
</gene>
<dbReference type="Proteomes" id="UP001589693">
    <property type="component" value="Unassembled WGS sequence"/>
</dbReference>
<proteinExistence type="predicted"/>
<dbReference type="SUPFAM" id="SSF50475">
    <property type="entry name" value="FMN-binding split barrel"/>
    <property type="match status" value="1"/>
</dbReference>
<name>A0ABV6A5W3_9PSEU</name>
<dbReference type="Pfam" id="PF12900">
    <property type="entry name" value="Pyridox_ox_2"/>
    <property type="match status" value="1"/>
</dbReference>
<organism evidence="1 2">
    <name type="scientific">Allokutzneria oryzae</name>
    <dbReference type="NCBI Taxonomy" id="1378989"/>
    <lineage>
        <taxon>Bacteria</taxon>
        <taxon>Bacillati</taxon>
        <taxon>Actinomycetota</taxon>
        <taxon>Actinomycetes</taxon>
        <taxon>Pseudonocardiales</taxon>
        <taxon>Pseudonocardiaceae</taxon>
        <taxon>Allokutzneria</taxon>
    </lineage>
</organism>
<protein>
    <submittedName>
        <fullName evidence="1">Pyridoxamine 5'-phosphate oxidase family protein</fullName>
    </submittedName>
</protein>
<dbReference type="EMBL" id="JBHLZU010000023">
    <property type="protein sequence ID" value="MFB9907639.1"/>
    <property type="molecule type" value="Genomic_DNA"/>
</dbReference>
<dbReference type="Gene3D" id="2.30.110.10">
    <property type="entry name" value="Electron Transport, Fmn-binding Protein, Chain A"/>
    <property type="match status" value="1"/>
</dbReference>
<accession>A0ABV6A5W3</accession>
<keyword evidence="2" id="KW-1185">Reference proteome</keyword>
<sequence>MLESRGTEILGERECLRLLATAPVGRVVFTDRALPAVAPVNFVLHKGKVVFRTDPCGQLAAGVRNAVVAFQVDEFDACAHSGWSVTVIGYARVVREDAELSSLGLCASVGGPHGRFVVIVPEILTGRRIPERWVREEVG</sequence>
<comment type="caution">
    <text evidence="1">The sequence shown here is derived from an EMBL/GenBank/DDBJ whole genome shotgun (WGS) entry which is preliminary data.</text>
</comment>
<dbReference type="InterPro" id="IPR012349">
    <property type="entry name" value="Split_barrel_FMN-bd"/>
</dbReference>